<gene>
    <name evidence="10" type="primary">thiE</name>
    <name evidence="14" type="ORF">GPICK_13520</name>
</gene>
<evidence type="ECO:0000256" key="1">
    <source>
        <dbReference type="ARBA" id="ARBA00003814"/>
    </source>
</evidence>
<dbReference type="GO" id="GO:0009229">
    <property type="term" value="P:thiamine diphosphate biosynthetic process"/>
    <property type="evidence" value="ECO:0007669"/>
    <property type="project" value="UniProtKB-UniRule"/>
</dbReference>
<evidence type="ECO:0000256" key="7">
    <source>
        <dbReference type="ARBA" id="ARBA00047334"/>
    </source>
</evidence>
<dbReference type="GO" id="GO:0009228">
    <property type="term" value="P:thiamine biosynthetic process"/>
    <property type="evidence" value="ECO:0007669"/>
    <property type="project" value="UniProtKB-KW"/>
</dbReference>
<comment type="caution">
    <text evidence="10">Lacks conserved residue(s) required for the propagation of feature annotation.</text>
</comment>
<comment type="similarity">
    <text evidence="10 11">Belongs to the thiamine-phosphate synthase family.</text>
</comment>
<evidence type="ECO:0000256" key="8">
    <source>
        <dbReference type="ARBA" id="ARBA00047851"/>
    </source>
</evidence>
<feature type="binding site" evidence="10">
    <location>
        <position position="137"/>
    </location>
    <ligand>
        <name>4-amino-2-methyl-5-(diphosphooxymethyl)pyrimidine</name>
        <dbReference type="ChEBI" id="CHEBI:57841"/>
    </ligand>
</feature>
<dbReference type="FunFam" id="3.20.20.70:FF:000096">
    <property type="entry name" value="Thiamine-phosphate synthase"/>
    <property type="match status" value="1"/>
</dbReference>
<dbReference type="KEGG" id="gpi:GPICK_13520"/>
<dbReference type="HOGENOM" id="CLU_018272_3_4_7"/>
<feature type="binding site" evidence="10">
    <location>
        <position position="108"/>
    </location>
    <ligand>
        <name>4-amino-2-methyl-5-(diphosphooxymethyl)pyrimidine</name>
        <dbReference type="ChEBI" id="CHEBI:57841"/>
    </ligand>
</feature>
<sequence length="211" mass="21873">MPTPFPLYLITDRHQTAGRPLLDVVGEALAGGVRGVQLREKDLPPRELLELAHALRELTGRFGARLLVNDRVDIALAAKADGVHLGEASIPADAARRLLGPERLIGVSCHSLAGARGAEERGADFITFGPVFFTPSKASYGPPAGVAALAETVRAVTLPVFALGGITRDNVAEVVGAGAAGIALISAIGTAESPREAARNLLSLLPSPSRI</sequence>
<dbReference type="RefSeq" id="WP_039744049.1">
    <property type="nucleotide sequence ID" value="NZ_CP009788.1"/>
</dbReference>
<dbReference type="UniPathway" id="UPA00060">
    <property type="reaction ID" value="UER00141"/>
</dbReference>
<evidence type="ECO:0000256" key="5">
    <source>
        <dbReference type="ARBA" id="ARBA00022842"/>
    </source>
</evidence>
<keyword evidence="3 10" id="KW-0808">Transferase</keyword>
<evidence type="ECO:0000256" key="12">
    <source>
        <dbReference type="RuleBase" id="RU004253"/>
    </source>
</evidence>
<reference evidence="14 15" key="1">
    <citation type="journal article" date="2015" name="Genome Announc.">
        <title>Complete Genome of Geobacter pickeringii G13T, a Metal-Reducing Isolate from Sedimentary Kaolin Deposits.</title>
        <authorList>
            <person name="Badalamenti J.P."/>
            <person name="Bond D.R."/>
        </authorList>
    </citation>
    <scope>NUCLEOTIDE SEQUENCE [LARGE SCALE GENOMIC DNA]</scope>
    <source>
        <strain evidence="14 15">G13</strain>
    </source>
</reference>
<dbReference type="AlphaFoldDB" id="A0A0B5BI94"/>
<dbReference type="NCBIfam" id="TIGR00693">
    <property type="entry name" value="thiE"/>
    <property type="match status" value="1"/>
</dbReference>
<dbReference type="GO" id="GO:0004789">
    <property type="term" value="F:thiamine-phosphate diphosphorylase activity"/>
    <property type="evidence" value="ECO:0007669"/>
    <property type="project" value="UniProtKB-UniRule"/>
</dbReference>
<dbReference type="SUPFAM" id="SSF51391">
    <property type="entry name" value="Thiamin phosphate synthase"/>
    <property type="match status" value="1"/>
</dbReference>
<dbReference type="GO" id="GO:0005737">
    <property type="term" value="C:cytoplasm"/>
    <property type="evidence" value="ECO:0007669"/>
    <property type="project" value="TreeGrafter"/>
</dbReference>
<comment type="cofactor">
    <cofactor evidence="10">
        <name>Mg(2+)</name>
        <dbReference type="ChEBI" id="CHEBI:18420"/>
    </cofactor>
    <text evidence="10">Binds 1 Mg(2+) ion per subunit.</text>
</comment>
<evidence type="ECO:0000259" key="13">
    <source>
        <dbReference type="Pfam" id="PF02581"/>
    </source>
</evidence>
<dbReference type="Pfam" id="PF02581">
    <property type="entry name" value="TMP-TENI"/>
    <property type="match status" value="1"/>
</dbReference>
<keyword evidence="5 10" id="KW-0460">Magnesium</keyword>
<evidence type="ECO:0000256" key="4">
    <source>
        <dbReference type="ARBA" id="ARBA00022723"/>
    </source>
</evidence>
<evidence type="ECO:0000256" key="9">
    <source>
        <dbReference type="ARBA" id="ARBA00047883"/>
    </source>
</evidence>
<accession>A0A0B5BI94</accession>
<dbReference type="InterPro" id="IPR036206">
    <property type="entry name" value="ThiamineP_synth_sf"/>
</dbReference>
<organism evidence="14 15">
    <name type="scientific">Geobacter pickeringii</name>
    <dbReference type="NCBI Taxonomy" id="345632"/>
    <lineage>
        <taxon>Bacteria</taxon>
        <taxon>Pseudomonadati</taxon>
        <taxon>Thermodesulfobacteriota</taxon>
        <taxon>Desulfuromonadia</taxon>
        <taxon>Geobacterales</taxon>
        <taxon>Geobacteraceae</taxon>
        <taxon>Geobacter</taxon>
    </lineage>
</organism>
<dbReference type="HAMAP" id="MF_00097">
    <property type="entry name" value="TMP_synthase"/>
    <property type="match status" value="1"/>
</dbReference>
<dbReference type="CDD" id="cd00564">
    <property type="entry name" value="TMP_TenI"/>
    <property type="match status" value="1"/>
</dbReference>
<evidence type="ECO:0000313" key="15">
    <source>
        <dbReference type="Proteomes" id="UP000057609"/>
    </source>
</evidence>
<dbReference type="PANTHER" id="PTHR20857">
    <property type="entry name" value="THIAMINE-PHOSPHATE PYROPHOSPHORYLASE"/>
    <property type="match status" value="1"/>
</dbReference>
<dbReference type="PANTHER" id="PTHR20857:SF15">
    <property type="entry name" value="THIAMINE-PHOSPHATE SYNTHASE"/>
    <property type="match status" value="1"/>
</dbReference>
<comment type="catalytic activity">
    <reaction evidence="9 10 11">
        <text>2-[(2R,5Z)-2-carboxy-4-methylthiazol-5(2H)-ylidene]ethyl phosphate + 4-amino-2-methyl-5-(diphosphooxymethyl)pyrimidine + 2 H(+) = thiamine phosphate + CO2 + diphosphate</text>
        <dbReference type="Rhea" id="RHEA:47844"/>
        <dbReference type="ChEBI" id="CHEBI:15378"/>
        <dbReference type="ChEBI" id="CHEBI:16526"/>
        <dbReference type="ChEBI" id="CHEBI:33019"/>
        <dbReference type="ChEBI" id="CHEBI:37575"/>
        <dbReference type="ChEBI" id="CHEBI:57841"/>
        <dbReference type="ChEBI" id="CHEBI:62899"/>
        <dbReference type="EC" id="2.5.1.3"/>
    </reaction>
</comment>
<dbReference type="InterPro" id="IPR022998">
    <property type="entry name" value="ThiamineP_synth_TenI"/>
</dbReference>
<dbReference type="STRING" id="345632.GPICK_13520"/>
<evidence type="ECO:0000313" key="14">
    <source>
        <dbReference type="EMBL" id="AJE04235.1"/>
    </source>
</evidence>
<feature type="binding site" evidence="10">
    <location>
        <begin position="37"/>
        <end position="41"/>
    </location>
    <ligand>
        <name>4-amino-2-methyl-5-(diphosphooxymethyl)pyrimidine</name>
        <dbReference type="ChEBI" id="CHEBI:57841"/>
    </ligand>
</feature>
<evidence type="ECO:0000256" key="10">
    <source>
        <dbReference type="HAMAP-Rule" id="MF_00097"/>
    </source>
</evidence>
<dbReference type="OrthoDB" id="9810880at2"/>
<feature type="binding site" evidence="10">
    <location>
        <begin position="185"/>
        <end position="186"/>
    </location>
    <ligand>
        <name>2-[(2R,5Z)-2-carboxy-4-methylthiazol-5(2H)-ylidene]ethyl phosphate</name>
        <dbReference type="ChEBI" id="CHEBI:62899"/>
    </ligand>
</feature>
<evidence type="ECO:0000256" key="3">
    <source>
        <dbReference type="ARBA" id="ARBA00022679"/>
    </source>
</evidence>
<feature type="binding site" evidence="10">
    <location>
        <position position="70"/>
    </location>
    <ligand>
        <name>Mg(2+)</name>
        <dbReference type="ChEBI" id="CHEBI:18420"/>
    </ligand>
</feature>
<name>A0A0B5BI94_9BACT</name>
<dbReference type="InterPro" id="IPR013785">
    <property type="entry name" value="Aldolase_TIM"/>
</dbReference>
<comment type="pathway">
    <text evidence="2 10 12">Cofactor biosynthesis; thiamine diphosphate biosynthesis; thiamine phosphate from 4-amino-2-methyl-5-diphosphomethylpyrimidine and 4-methyl-5-(2-phosphoethyl)-thiazole: step 1/1.</text>
</comment>
<proteinExistence type="inferred from homology"/>
<feature type="domain" description="Thiamine phosphate synthase/TenI" evidence="13">
    <location>
        <begin position="7"/>
        <end position="188"/>
    </location>
</feature>
<evidence type="ECO:0000256" key="11">
    <source>
        <dbReference type="RuleBase" id="RU003826"/>
    </source>
</evidence>
<dbReference type="Gene3D" id="3.20.20.70">
    <property type="entry name" value="Aldolase class I"/>
    <property type="match status" value="1"/>
</dbReference>
<dbReference type="Proteomes" id="UP000057609">
    <property type="component" value="Chromosome"/>
</dbReference>
<protein>
    <recommendedName>
        <fullName evidence="10">Thiamine-phosphate synthase</fullName>
        <shortName evidence="10">TP synthase</shortName>
        <shortName evidence="10">TPS</shortName>
        <ecNumber evidence="10">2.5.1.3</ecNumber>
    </recommendedName>
    <alternativeName>
        <fullName evidence="10">Thiamine-phosphate pyrophosphorylase</fullName>
        <shortName evidence="10">TMP pyrophosphorylase</shortName>
        <shortName evidence="10">TMP-PPase</shortName>
    </alternativeName>
</protein>
<feature type="binding site" evidence="10">
    <location>
        <position position="69"/>
    </location>
    <ligand>
        <name>4-amino-2-methyl-5-(diphosphooxymethyl)pyrimidine</name>
        <dbReference type="ChEBI" id="CHEBI:57841"/>
    </ligand>
</feature>
<comment type="catalytic activity">
    <reaction evidence="7 10 11">
        <text>4-methyl-5-(2-phosphooxyethyl)-thiazole + 4-amino-2-methyl-5-(diphosphooxymethyl)pyrimidine + H(+) = thiamine phosphate + diphosphate</text>
        <dbReference type="Rhea" id="RHEA:22328"/>
        <dbReference type="ChEBI" id="CHEBI:15378"/>
        <dbReference type="ChEBI" id="CHEBI:33019"/>
        <dbReference type="ChEBI" id="CHEBI:37575"/>
        <dbReference type="ChEBI" id="CHEBI:57841"/>
        <dbReference type="ChEBI" id="CHEBI:58296"/>
        <dbReference type="EC" id="2.5.1.3"/>
    </reaction>
</comment>
<dbReference type="GO" id="GO:0000287">
    <property type="term" value="F:magnesium ion binding"/>
    <property type="evidence" value="ECO:0007669"/>
    <property type="project" value="UniProtKB-UniRule"/>
</dbReference>
<keyword evidence="6 10" id="KW-0784">Thiamine biosynthesis</keyword>
<dbReference type="EC" id="2.5.1.3" evidence="10"/>
<feature type="binding site" evidence="10">
    <location>
        <position position="165"/>
    </location>
    <ligand>
        <name>2-[(2R,5Z)-2-carboxy-4-methylthiazol-5(2H)-ylidene]ethyl phosphate</name>
        <dbReference type="ChEBI" id="CHEBI:62899"/>
    </ligand>
</feature>
<feature type="binding site" evidence="10">
    <location>
        <begin position="134"/>
        <end position="136"/>
    </location>
    <ligand>
        <name>2-[(2R,5Z)-2-carboxy-4-methylthiazol-5(2H)-ylidene]ethyl phosphate</name>
        <dbReference type="ChEBI" id="CHEBI:62899"/>
    </ligand>
</feature>
<dbReference type="EMBL" id="CP009788">
    <property type="protein sequence ID" value="AJE04235.1"/>
    <property type="molecule type" value="Genomic_DNA"/>
</dbReference>
<evidence type="ECO:0000256" key="6">
    <source>
        <dbReference type="ARBA" id="ARBA00022977"/>
    </source>
</evidence>
<comment type="function">
    <text evidence="1 10">Condenses 4-methyl-5-(beta-hydroxyethyl)thiazole monophosphate (THZ-P) and 2-methyl-4-amino-5-hydroxymethyl pyrimidine pyrophosphate (HMP-PP) to form thiamine monophosphate (TMP).</text>
</comment>
<comment type="catalytic activity">
    <reaction evidence="8 10 11">
        <text>2-(2-carboxy-4-methylthiazol-5-yl)ethyl phosphate + 4-amino-2-methyl-5-(diphosphooxymethyl)pyrimidine + 2 H(+) = thiamine phosphate + CO2 + diphosphate</text>
        <dbReference type="Rhea" id="RHEA:47848"/>
        <dbReference type="ChEBI" id="CHEBI:15378"/>
        <dbReference type="ChEBI" id="CHEBI:16526"/>
        <dbReference type="ChEBI" id="CHEBI:33019"/>
        <dbReference type="ChEBI" id="CHEBI:37575"/>
        <dbReference type="ChEBI" id="CHEBI:57841"/>
        <dbReference type="ChEBI" id="CHEBI:62890"/>
        <dbReference type="EC" id="2.5.1.3"/>
    </reaction>
</comment>
<keyword evidence="15" id="KW-1185">Reference proteome</keyword>
<evidence type="ECO:0000256" key="2">
    <source>
        <dbReference type="ARBA" id="ARBA00005165"/>
    </source>
</evidence>
<keyword evidence="4 10" id="KW-0479">Metal-binding</keyword>
<dbReference type="InterPro" id="IPR034291">
    <property type="entry name" value="TMP_synthase"/>
</dbReference>